<proteinExistence type="predicted"/>
<name>A0A917PD91_9DEIO</name>
<gene>
    <name evidence="1" type="ORF">GCM10008939_14640</name>
</gene>
<reference evidence="1" key="1">
    <citation type="journal article" date="2014" name="Int. J. Syst. Evol. Microbiol.">
        <title>Complete genome sequence of Corynebacterium casei LMG S-19264T (=DSM 44701T), isolated from a smear-ripened cheese.</title>
        <authorList>
            <consortium name="US DOE Joint Genome Institute (JGI-PGF)"/>
            <person name="Walter F."/>
            <person name="Albersmeier A."/>
            <person name="Kalinowski J."/>
            <person name="Ruckert C."/>
        </authorList>
    </citation>
    <scope>NUCLEOTIDE SEQUENCE</scope>
    <source>
        <strain evidence="1">JCM 14371</strain>
    </source>
</reference>
<dbReference type="Pfam" id="PF14390">
    <property type="entry name" value="DUF4420"/>
    <property type="match status" value="1"/>
</dbReference>
<sequence>MRPGDIWPLMNSAGGLVMRASLHLGEQASLMCLLGGDAGNGEIALRVPAEVDLRTLMADWEGLKVTLLADGGQPGQHLLRIAPADEGYRDLYIHLADDLHDHLEQVTQPQEAAKVLLSRLRLWAGFLRRGGRPLDARTIRGLFAELMALEQLLIPAIGWEAALNAWSGPSGTAQDVITDRLAMDVKASRQDDAIVTISSIEQLDPPGSRTVRLLEGVVSEGHGETLATLVSRLNTSAGAAGCAPMFLARLRQMQITPYGLQDTDGQPMTLNQWRVHRVDDPGFPRLMRSDVPAGLVSASYRIDLARSTAPPGSLEEITEMLSPSMSTPLAGGVQ</sequence>
<protein>
    <recommendedName>
        <fullName evidence="3">PD-(D/E)XK motif protein</fullName>
    </recommendedName>
</protein>
<dbReference type="EMBL" id="BMOE01000004">
    <property type="protein sequence ID" value="GGJ71343.1"/>
    <property type="molecule type" value="Genomic_DNA"/>
</dbReference>
<evidence type="ECO:0008006" key="3">
    <source>
        <dbReference type="Google" id="ProtNLM"/>
    </source>
</evidence>
<reference evidence="1" key="2">
    <citation type="submission" date="2020-09" db="EMBL/GenBank/DDBJ databases">
        <authorList>
            <person name="Sun Q."/>
            <person name="Ohkuma M."/>
        </authorList>
    </citation>
    <scope>NUCLEOTIDE SEQUENCE</scope>
    <source>
        <strain evidence="1">JCM 14371</strain>
    </source>
</reference>
<dbReference type="InterPro" id="IPR025534">
    <property type="entry name" value="DUF4420"/>
</dbReference>
<evidence type="ECO:0000313" key="1">
    <source>
        <dbReference type="EMBL" id="GGJ71343.1"/>
    </source>
</evidence>
<organism evidence="1 2">
    <name type="scientific">Deinococcus aquiradiocola</name>
    <dbReference type="NCBI Taxonomy" id="393059"/>
    <lineage>
        <taxon>Bacteria</taxon>
        <taxon>Thermotogati</taxon>
        <taxon>Deinococcota</taxon>
        <taxon>Deinococci</taxon>
        <taxon>Deinococcales</taxon>
        <taxon>Deinococcaceae</taxon>
        <taxon>Deinococcus</taxon>
    </lineage>
</organism>
<dbReference type="AlphaFoldDB" id="A0A917PD91"/>
<evidence type="ECO:0000313" key="2">
    <source>
        <dbReference type="Proteomes" id="UP000635726"/>
    </source>
</evidence>
<dbReference type="Proteomes" id="UP000635726">
    <property type="component" value="Unassembled WGS sequence"/>
</dbReference>
<accession>A0A917PD91</accession>
<comment type="caution">
    <text evidence="1">The sequence shown here is derived from an EMBL/GenBank/DDBJ whole genome shotgun (WGS) entry which is preliminary data.</text>
</comment>
<keyword evidence="2" id="KW-1185">Reference proteome</keyword>